<proteinExistence type="predicted"/>
<accession>A0A5Q0Q7P2</accession>
<sequence>MDVSEALRRAYFTALTPLVVDGVEIPVFDEFFNPNETIPKLNTWASTYVVIQDQQEIEGVQNFCNYRQNCSLTLRIVTKFPTNQSIGKKVAEKVSNIVQTKIKPTGKTHALINANGYSFQRVNKELSRTIFEEANGTTAISKVIIYNNIVNQ</sequence>
<name>A0A5Q0Q7P2_9SPHI</name>
<protein>
    <recommendedName>
        <fullName evidence="3">DUF3168 domain-containing protein</fullName>
    </recommendedName>
</protein>
<evidence type="ECO:0000313" key="2">
    <source>
        <dbReference type="Proteomes" id="UP000326921"/>
    </source>
</evidence>
<reference evidence="1 2" key="1">
    <citation type="submission" date="2019-10" db="EMBL/GenBank/DDBJ databases">
        <authorList>
            <person name="Dong K."/>
        </authorList>
    </citation>
    <scope>NUCLEOTIDE SEQUENCE [LARGE SCALE GENOMIC DNA]</scope>
    <source>
        <strain evidence="2">dk4302</strain>
    </source>
</reference>
<gene>
    <name evidence="1" type="ORF">GFH32_03145</name>
</gene>
<evidence type="ECO:0008006" key="3">
    <source>
        <dbReference type="Google" id="ProtNLM"/>
    </source>
</evidence>
<dbReference type="AlphaFoldDB" id="A0A5Q0Q7P2"/>
<organism evidence="1 2">
    <name type="scientific">Sphingobacterium zhuxiongii</name>
    <dbReference type="NCBI Taxonomy" id="2662364"/>
    <lineage>
        <taxon>Bacteria</taxon>
        <taxon>Pseudomonadati</taxon>
        <taxon>Bacteroidota</taxon>
        <taxon>Sphingobacteriia</taxon>
        <taxon>Sphingobacteriales</taxon>
        <taxon>Sphingobacteriaceae</taxon>
        <taxon>Sphingobacterium</taxon>
    </lineage>
</organism>
<dbReference type="KEGG" id="sphe:GFH32_03145"/>
<dbReference type="EMBL" id="CP045652">
    <property type="protein sequence ID" value="QGA25376.1"/>
    <property type="molecule type" value="Genomic_DNA"/>
</dbReference>
<evidence type="ECO:0000313" key="1">
    <source>
        <dbReference type="EMBL" id="QGA25376.1"/>
    </source>
</evidence>
<dbReference type="RefSeq" id="WP_153509696.1">
    <property type="nucleotide sequence ID" value="NZ_CP045652.1"/>
</dbReference>
<dbReference type="Proteomes" id="UP000326921">
    <property type="component" value="Chromosome"/>
</dbReference>
<keyword evidence="2" id="KW-1185">Reference proteome</keyword>